<evidence type="ECO:0000313" key="3">
    <source>
        <dbReference type="Proteomes" id="UP001329825"/>
    </source>
</evidence>
<dbReference type="RefSeq" id="XP_062788676.1">
    <property type="nucleotide sequence ID" value="XM_062932625.1"/>
</dbReference>
<protein>
    <submittedName>
        <fullName evidence="2">Uncharacterized protein</fullName>
    </submittedName>
</protein>
<dbReference type="GeneID" id="87952994"/>
<feature type="compositionally biased region" description="Basic and acidic residues" evidence="1">
    <location>
        <begin position="278"/>
        <end position="296"/>
    </location>
</feature>
<feature type="compositionally biased region" description="Polar residues" evidence="1">
    <location>
        <begin position="265"/>
        <end position="277"/>
    </location>
</feature>
<organism evidence="2 3">
    <name type="scientific">Kwoniella shivajii</name>
    <dbReference type="NCBI Taxonomy" id="564305"/>
    <lineage>
        <taxon>Eukaryota</taxon>
        <taxon>Fungi</taxon>
        <taxon>Dikarya</taxon>
        <taxon>Basidiomycota</taxon>
        <taxon>Agaricomycotina</taxon>
        <taxon>Tremellomycetes</taxon>
        <taxon>Tremellales</taxon>
        <taxon>Cryptococcaceae</taxon>
        <taxon>Kwoniella</taxon>
    </lineage>
</organism>
<feature type="compositionally biased region" description="Low complexity" evidence="1">
    <location>
        <begin position="54"/>
        <end position="72"/>
    </location>
</feature>
<proteinExistence type="predicted"/>
<gene>
    <name evidence="2" type="ORF">IL334_000863</name>
</gene>
<accession>A0ABZ1CTE7</accession>
<dbReference type="Proteomes" id="UP001329825">
    <property type="component" value="Chromosome 1"/>
</dbReference>
<keyword evidence="3" id="KW-1185">Reference proteome</keyword>
<evidence type="ECO:0000313" key="2">
    <source>
        <dbReference type="EMBL" id="WRT63936.1"/>
    </source>
</evidence>
<dbReference type="EMBL" id="CP141881">
    <property type="protein sequence ID" value="WRT63936.1"/>
    <property type="molecule type" value="Genomic_DNA"/>
</dbReference>
<feature type="region of interest" description="Disordered" evidence="1">
    <location>
        <begin position="29"/>
        <end position="79"/>
    </location>
</feature>
<feature type="region of interest" description="Disordered" evidence="1">
    <location>
        <begin position="224"/>
        <end position="296"/>
    </location>
</feature>
<feature type="compositionally biased region" description="Polar residues" evidence="1">
    <location>
        <begin position="123"/>
        <end position="139"/>
    </location>
</feature>
<name>A0ABZ1CTE7_9TREE</name>
<sequence>MDEEYPAYRGVLSCLPCFELGRWARRKLSKDDPETEPLFPSPSTVLTPPRRRPALPNLSSSSSGSPLWGSEPTSPLKSAREVLDVNGIASQKKLSKEGKEKLGSISKAYAGRMQSLQPHLPSACSTPSVPSTPRNTTSFPVLKPLSTLDGRGSSTVPTSPLRPSVPNLGRSASEPRNLSDLGFGFGFAPHQIPFQGSIHVGRGKSRRRSNTTSDRVTMDVDRSTIRGRGRSPGPARFTPVIPDNDIGEQQIVSERQRDENGIIRSMSNPVLSSMKTTEQNHQESGIHDQEGSGKDKGEMVVKRNLGLRGLNTIRGRGGKRGKTRIQSGRGGEMGKMK</sequence>
<feature type="region of interest" description="Disordered" evidence="1">
    <location>
        <begin position="308"/>
        <end position="337"/>
    </location>
</feature>
<evidence type="ECO:0000256" key="1">
    <source>
        <dbReference type="SAM" id="MobiDB-lite"/>
    </source>
</evidence>
<reference evidence="2 3" key="1">
    <citation type="submission" date="2024-01" db="EMBL/GenBank/DDBJ databases">
        <title>Comparative genomics of Cryptococcus and Kwoniella reveals pathogenesis evolution and contrasting modes of karyotype evolution via chromosome fusion or intercentromeric recombination.</title>
        <authorList>
            <person name="Coelho M.A."/>
            <person name="David-Palma M."/>
            <person name="Shea T."/>
            <person name="Bowers K."/>
            <person name="McGinley-Smith S."/>
            <person name="Mohammad A.W."/>
            <person name="Gnirke A."/>
            <person name="Yurkov A.M."/>
            <person name="Nowrousian M."/>
            <person name="Sun S."/>
            <person name="Cuomo C.A."/>
            <person name="Heitman J."/>
        </authorList>
    </citation>
    <scope>NUCLEOTIDE SEQUENCE [LARGE SCALE GENOMIC DNA]</scope>
    <source>
        <strain evidence="2">CBS 11374</strain>
    </source>
</reference>
<feature type="region of interest" description="Disordered" evidence="1">
    <location>
        <begin position="117"/>
        <end position="173"/>
    </location>
</feature>